<gene>
    <name evidence="16" type="primary">ZNF654</name>
</gene>
<evidence type="ECO:0000256" key="1">
    <source>
        <dbReference type="ARBA" id="ARBA00004123"/>
    </source>
</evidence>
<dbReference type="Proteomes" id="UP000265040">
    <property type="component" value="Chromosome 21"/>
</dbReference>
<dbReference type="PROSITE" id="PS00028">
    <property type="entry name" value="ZINC_FINGER_C2H2_1"/>
    <property type="match status" value="4"/>
</dbReference>
<keyword evidence="10" id="KW-0804">Transcription</keyword>
<evidence type="ECO:0000259" key="15">
    <source>
        <dbReference type="PROSITE" id="PS50157"/>
    </source>
</evidence>
<name>A0A3Q1IB98_ANATE</name>
<feature type="domain" description="C2H2-type" evidence="15">
    <location>
        <begin position="1081"/>
        <end position="1110"/>
    </location>
</feature>
<evidence type="ECO:0000256" key="9">
    <source>
        <dbReference type="ARBA" id="ARBA00023125"/>
    </source>
</evidence>
<organism evidence="16 17">
    <name type="scientific">Anabas testudineus</name>
    <name type="common">Climbing perch</name>
    <name type="synonym">Anthias testudineus</name>
    <dbReference type="NCBI Taxonomy" id="64144"/>
    <lineage>
        <taxon>Eukaryota</taxon>
        <taxon>Metazoa</taxon>
        <taxon>Chordata</taxon>
        <taxon>Craniata</taxon>
        <taxon>Vertebrata</taxon>
        <taxon>Euteleostomi</taxon>
        <taxon>Actinopterygii</taxon>
        <taxon>Neopterygii</taxon>
        <taxon>Teleostei</taxon>
        <taxon>Neoteleostei</taxon>
        <taxon>Acanthomorphata</taxon>
        <taxon>Anabantaria</taxon>
        <taxon>Anabantiformes</taxon>
        <taxon>Anabantoidei</taxon>
        <taxon>Anabantidae</taxon>
        <taxon>Anabas</taxon>
    </lineage>
</organism>
<evidence type="ECO:0000256" key="13">
    <source>
        <dbReference type="SAM" id="Coils"/>
    </source>
</evidence>
<dbReference type="GO" id="GO:0003677">
    <property type="term" value="F:DNA binding"/>
    <property type="evidence" value="ECO:0007669"/>
    <property type="project" value="UniProtKB-KW"/>
</dbReference>
<dbReference type="AlphaFoldDB" id="A0A3Q1IB98"/>
<reference evidence="16" key="3">
    <citation type="submission" date="2025-09" db="UniProtKB">
        <authorList>
            <consortium name="Ensembl"/>
        </authorList>
    </citation>
    <scope>IDENTIFICATION</scope>
</reference>
<feature type="region of interest" description="Disordered" evidence="14">
    <location>
        <begin position="607"/>
        <end position="720"/>
    </location>
</feature>
<keyword evidence="4" id="KW-0479">Metal-binding</keyword>
<evidence type="ECO:0000256" key="6">
    <source>
        <dbReference type="ARBA" id="ARBA00022771"/>
    </source>
</evidence>
<keyword evidence="17" id="KW-1185">Reference proteome</keyword>
<feature type="compositionally biased region" description="Acidic residues" evidence="14">
    <location>
        <begin position="780"/>
        <end position="795"/>
    </location>
</feature>
<sequence length="1405" mass="161612">MADSESDLETDGLELALDTLCNRYCIAGSSLNSKDYCTKFCELVEEYTGQWQVPLPQLKVLRTALSSFTKATSAFPDDCQHVHYVLSSLALSFFELMLFFSKEEFVEDPLKDILDSFKECHSQLLRHKNIYLQHVKQIMKEGGPWENPVLQGILKDADLPPKEVEAYLSSELPIFLELRIRYLQACERIQEAMALSKCCLENHEAGKHLFFHQAYLTCLYKASLHEHLLKKMAEIDVRDAVEIICNTESVEKDDLLLSLCKAFLTQQLHNGDMYYIWDLVFIWSRLYLRAHPSRQGFLAECLQLASSGTNVRAIFPFIKLVTTELGAEGVQVCVELCARALQLCDIQADSVTRSLIYKTIAFLLPHDLEICRACALLVFCQERSLEAYRTVCLLYMHPDQEPHPHNSPVRTSVRFHVLQMLKERLCFDPEFWNLLTLRTHCLELMSDKVMKAAVLNEMNEEEEEEEEKEKRSNEELINDCVDESCTQHLNSCQCKEIAFVGQDLPEERTINGKAGKCVSNNSLLKRRTWRRRLRRRKQPASDDEADLCDDPEFKYNLKSTSFGNKTAVYSLRCNHSSIENSASVKLPLNRKRESLSRCVKSQILKRKGQKKRWLQGVSRPEQTQTVKEKKVKVKGKKRGRKPLQKLELSYPENEISLTVDEPRFEEECETEDGEQDMPHLENEQKDDQLEEINNTEKENGLEKHSDTEQPQVKTETELSKCLLSEPQATLPAVEANPELDGPTLELLDCPVELLHNYSLKSKKPESENPQPPETSAPDEVNGDTEPEPQPTEETDVSNTKVKAKRTWKDRVLRTQQYAHLTHHCSLCRKDYKGLNVMRHALSHLKSRKLKCILCGKHFRQLPFAKKHVLDHIDEMCKQKPPDNEPCTEDTPVANGTVESQSQTEGENRTAVSDEVTEQKAGGKTKVSNLKREDRIIRNLRTLIKKTCVLHKKCKNPDANNVKQVDFKDEQVVIRDGLVIIRNPTVIENETEGEGKEKPEGENGYGVDVTYHLCPSQSCDRVFLRIGTTLTKHAIKCHIKEENVLEKTFVWTKHKCTLCLRQIQFLQHYKDHMKLHDTPLQHFCYHLECNQRFMTQQELKDHVNAHQPFRPQCPFTDCEKLFSSLQGLYDHEWRHYIPAPQREELELGPSRQKQQNAEAPWKQRVRVEEIWLQNKKGQRDSPTPVHAEASKVEDLREMIKPEEQERYIPNSEQELSANSKTTTDGHENVTPNVSVGLISTSHTSAAATTPGKKSRKRAPVEWDPLNVRDLEDLSTLAEGVQQKLGEPHITEHKTFKPEDPSYATFVKAPFIRPPPSTYLDESLLSMRKRRSTDEVAPRKNVYWSHKKKKEPVAEEKQPVKDVVPEPKIRHRCDKCLSSFSSLEELQKHQALNTCSALFGFDSDDES</sequence>
<evidence type="ECO:0000256" key="14">
    <source>
        <dbReference type="SAM" id="MobiDB-lite"/>
    </source>
</evidence>
<feature type="compositionally biased region" description="Acidic residues" evidence="14">
    <location>
        <begin position="663"/>
        <end position="675"/>
    </location>
</feature>
<dbReference type="PANTHER" id="PTHR15507">
    <property type="entry name" value="ZINC FINGER PROTEIN RLF"/>
    <property type="match status" value="1"/>
</dbReference>
<evidence type="ECO:0000256" key="12">
    <source>
        <dbReference type="PROSITE-ProRule" id="PRU00042"/>
    </source>
</evidence>
<evidence type="ECO:0000313" key="16">
    <source>
        <dbReference type="Ensembl" id="ENSATEP00000001706.3"/>
    </source>
</evidence>
<dbReference type="GO" id="GO:0000981">
    <property type="term" value="F:DNA-binding transcription factor activity, RNA polymerase II-specific"/>
    <property type="evidence" value="ECO:0007669"/>
    <property type="project" value="TreeGrafter"/>
</dbReference>
<feature type="coiled-coil region" evidence="13">
    <location>
        <begin position="451"/>
        <end position="479"/>
    </location>
</feature>
<evidence type="ECO:0000256" key="10">
    <source>
        <dbReference type="ARBA" id="ARBA00023163"/>
    </source>
</evidence>
<dbReference type="InterPro" id="IPR052251">
    <property type="entry name" value="GH-ZnFinger_Regulators"/>
</dbReference>
<evidence type="ECO:0000256" key="8">
    <source>
        <dbReference type="ARBA" id="ARBA00023015"/>
    </source>
</evidence>
<feature type="compositionally biased region" description="Basic and acidic residues" evidence="14">
    <location>
        <begin position="694"/>
        <end position="707"/>
    </location>
</feature>
<keyword evidence="5" id="KW-0677">Repeat</keyword>
<dbReference type="InterPro" id="IPR013087">
    <property type="entry name" value="Znf_C2H2_type"/>
</dbReference>
<dbReference type="FunCoup" id="A0A3Q1IB98">
    <property type="interactions" value="1301"/>
</dbReference>
<dbReference type="PROSITE" id="PS50157">
    <property type="entry name" value="ZINC_FINGER_C2H2_2"/>
    <property type="match status" value="1"/>
</dbReference>
<keyword evidence="11" id="KW-0539">Nucleus</keyword>
<dbReference type="GeneTree" id="ENSGT00950000183034"/>
<comment type="subcellular location">
    <subcellularLocation>
        <location evidence="1">Nucleus</location>
    </subcellularLocation>
</comment>
<dbReference type="Gene3D" id="3.30.160.60">
    <property type="entry name" value="Classic Zinc Finger"/>
    <property type="match status" value="1"/>
</dbReference>
<reference evidence="16" key="2">
    <citation type="submission" date="2025-08" db="UniProtKB">
        <authorList>
            <consortium name="Ensembl"/>
        </authorList>
    </citation>
    <scope>IDENTIFICATION</scope>
</reference>
<dbReference type="GO" id="GO:0005634">
    <property type="term" value="C:nucleus"/>
    <property type="evidence" value="ECO:0007669"/>
    <property type="project" value="UniProtKB-SubCell"/>
</dbReference>
<dbReference type="InterPro" id="IPR057986">
    <property type="entry name" value="TPR_Rlf/292/654"/>
</dbReference>
<accession>A0A3Q1IB98</accession>
<keyword evidence="6 12" id="KW-0863">Zinc-finger</keyword>
<keyword evidence="3" id="KW-0597">Phosphoprotein</keyword>
<feature type="region of interest" description="Disordered" evidence="14">
    <location>
        <begin position="760"/>
        <end position="805"/>
    </location>
</feature>
<feature type="compositionally biased region" description="Basic and acidic residues" evidence="14">
    <location>
        <begin position="1187"/>
        <end position="1205"/>
    </location>
</feature>
<feature type="compositionally biased region" description="Basic residues" evidence="14">
    <location>
        <begin position="629"/>
        <end position="643"/>
    </location>
</feature>
<keyword evidence="13" id="KW-0175">Coiled coil</keyword>
<keyword evidence="8" id="KW-0805">Transcription regulation</keyword>
<dbReference type="Pfam" id="PF25580">
    <property type="entry name" value="TPR_Rlf"/>
    <property type="match status" value="1"/>
</dbReference>
<feature type="region of interest" description="Disordered" evidence="14">
    <location>
        <begin position="1172"/>
        <end position="1228"/>
    </location>
</feature>
<feature type="compositionally biased region" description="Polar residues" evidence="14">
    <location>
        <begin position="1209"/>
        <end position="1221"/>
    </location>
</feature>
<evidence type="ECO:0000256" key="5">
    <source>
        <dbReference type="ARBA" id="ARBA00022737"/>
    </source>
</evidence>
<dbReference type="SMART" id="SM00355">
    <property type="entry name" value="ZnF_C2H2"/>
    <property type="match status" value="7"/>
</dbReference>
<evidence type="ECO:0000256" key="4">
    <source>
        <dbReference type="ARBA" id="ARBA00022723"/>
    </source>
</evidence>
<evidence type="ECO:0000256" key="11">
    <source>
        <dbReference type="ARBA" id="ARBA00023242"/>
    </source>
</evidence>
<keyword evidence="7" id="KW-0862">Zinc</keyword>
<protein>
    <recommendedName>
        <fullName evidence="15">C2H2-type domain-containing protein</fullName>
    </recommendedName>
</protein>
<evidence type="ECO:0000313" key="17">
    <source>
        <dbReference type="Proteomes" id="UP000265040"/>
    </source>
</evidence>
<evidence type="ECO:0000256" key="7">
    <source>
        <dbReference type="ARBA" id="ARBA00022833"/>
    </source>
</evidence>
<dbReference type="Ensembl" id="ENSATET00000001728.3">
    <property type="protein sequence ID" value="ENSATEP00000001706.3"/>
    <property type="gene ID" value="ENSATEG00000001193.3"/>
</dbReference>
<feature type="compositionally biased region" description="Basic and acidic residues" evidence="14">
    <location>
        <begin position="676"/>
        <end position="687"/>
    </location>
</feature>
<dbReference type="InParanoid" id="A0A3Q1IB98"/>
<reference evidence="16" key="1">
    <citation type="submission" date="2021-04" db="EMBL/GenBank/DDBJ databases">
        <authorList>
            <consortium name="Wellcome Sanger Institute Data Sharing"/>
        </authorList>
    </citation>
    <scope>NUCLEOTIDE SEQUENCE [LARGE SCALE GENOMIC DNA]</scope>
</reference>
<evidence type="ECO:0000256" key="3">
    <source>
        <dbReference type="ARBA" id="ARBA00022553"/>
    </source>
</evidence>
<proteinExistence type="inferred from homology"/>
<feature type="region of interest" description="Disordered" evidence="14">
    <location>
        <begin position="877"/>
        <end position="925"/>
    </location>
</feature>
<evidence type="ECO:0000256" key="2">
    <source>
        <dbReference type="ARBA" id="ARBA00006991"/>
    </source>
</evidence>
<dbReference type="PANTHER" id="PTHR15507:SF16">
    <property type="entry name" value="ZINC FINGER PROTEIN 654"/>
    <property type="match status" value="1"/>
</dbReference>
<keyword evidence="9" id="KW-0238">DNA-binding</keyword>
<dbReference type="GO" id="GO:0008270">
    <property type="term" value="F:zinc ion binding"/>
    <property type="evidence" value="ECO:0007669"/>
    <property type="project" value="UniProtKB-KW"/>
</dbReference>
<comment type="similarity">
    <text evidence="2">Belongs to the krueppel C2H2-type zinc-finger protein family.</text>
</comment>
<dbReference type="OrthoDB" id="10029602at2759"/>